<protein>
    <recommendedName>
        <fullName evidence="2">Plasmodium RESA N-terminal domain-containing protein</fullName>
    </recommendedName>
</protein>
<dbReference type="Pfam" id="PF09687">
    <property type="entry name" value="PRESAN"/>
    <property type="match status" value="1"/>
</dbReference>
<feature type="domain" description="Plasmodium RESA N-terminal" evidence="2">
    <location>
        <begin position="124"/>
        <end position="244"/>
    </location>
</feature>
<organism evidence="3 4">
    <name type="scientific">Plasmodium vivax</name>
    <name type="common">malaria parasite P. vivax</name>
    <dbReference type="NCBI Taxonomy" id="5855"/>
    <lineage>
        <taxon>Eukaryota</taxon>
        <taxon>Sar</taxon>
        <taxon>Alveolata</taxon>
        <taxon>Apicomplexa</taxon>
        <taxon>Aconoidasida</taxon>
        <taxon>Haemosporida</taxon>
        <taxon>Plasmodiidae</taxon>
        <taxon>Plasmodium</taxon>
        <taxon>Plasmodium (Plasmodium)</taxon>
    </lineage>
</organism>
<dbReference type="VEuPathDB" id="PlasmoDB:PVPAM_060034100"/>
<evidence type="ECO:0000259" key="2">
    <source>
        <dbReference type="Pfam" id="PF09687"/>
    </source>
</evidence>
<dbReference type="InterPro" id="IPR019111">
    <property type="entry name" value="PRESA_N"/>
</dbReference>
<dbReference type="VEuPathDB" id="PlasmoDB:PVW1_060029400"/>
<dbReference type="AlphaFoldDB" id="A0A1G4GUQ5"/>
<gene>
    <name evidence="3" type="ORF">PVT01_060029200</name>
</gene>
<evidence type="ECO:0000313" key="3">
    <source>
        <dbReference type="EMBL" id="SCO66315.1"/>
    </source>
</evidence>
<dbReference type="Gene3D" id="6.10.280.180">
    <property type="entry name" value="Plasmodium RESA, N-terminal helical domain"/>
    <property type="match status" value="1"/>
</dbReference>
<dbReference type="VEuPathDB" id="PlasmoDB:PVP01_0623000"/>
<sequence>MALRKSPASTNAPGYARQNAKNKGFSSHSLRTRAFFGAPLFALLYVLLLNVRTCESGDNGLPQVLLNHRPPRSLGERTMLTMRGTIVKQEVSNPKTKKRNKKPLPDETVEDYLERSCGQVELTEEMQDKLKSCDPDITEKDMCKMYSKLYNEHISNFRHLVECLKTATDMLGTNYKQDPSFQKKCWFHQYNKLGRDLIRLSDNDDDGGLKVFLQEKKTCKTSDFTKFLNDRMKTWNAFIKEKKKVAYAELKEALQSGTLKKSKGKK</sequence>
<feature type="region of interest" description="Disordered" evidence="1">
    <location>
        <begin position="1"/>
        <end position="23"/>
    </location>
</feature>
<reference evidence="3 4" key="1">
    <citation type="submission" date="2016-07" db="EMBL/GenBank/DDBJ databases">
        <authorList>
            <consortium name="Pathogen Informatics"/>
        </authorList>
    </citation>
    <scope>NUCLEOTIDE SEQUENCE [LARGE SCALE GENOMIC DNA]</scope>
</reference>
<dbReference type="VEuPathDB" id="PlasmoDB:PVX_110840"/>
<evidence type="ECO:0000313" key="4">
    <source>
        <dbReference type="Proteomes" id="UP000196402"/>
    </source>
</evidence>
<dbReference type="EMBL" id="LT615244">
    <property type="protein sequence ID" value="SCO66315.1"/>
    <property type="molecule type" value="Genomic_DNA"/>
</dbReference>
<accession>A0A1G4GUQ5</accession>
<evidence type="ECO:0000256" key="1">
    <source>
        <dbReference type="SAM" id="MobiDB-lite"/>
    </source>
</evidence>
<dbReference type="InterPro" id="IPR044885">
    <property type="entry name" value="PRESA_N_sf"/>
</dbReference>
<proteinExistence type="predicted"/>
<dbReference type="Proteomes" id="UP000196402">
    <property type="component" value="Chromosome 6"/>
</dbReference>
<name>A0A1G4GUQ5_PLAVI</name>